<dbReference type="GO" id="GO:0004633">
    <property type="term" value="F:phosphopantothenoylcysteine decarboxylase activity"/>
    <property type="evidence" value="ECO:0007669"/>
    <property type="project" value="UniProtKB-UniRule"/>
</dbReference>
<protein>
    <recommendedName>
        <fullName evidence="3">Coenzyme A biosynthesis bifunctional protein CoaBC</fullName>
    </recommendedName>
    <alternativeName>
        <fullName evidence="3">DNA/pantothenate metabolism flavoprotein</fullName>
    </alternativeName>
    <alternativeName>
        <fullName evidence="3">Phosphopantothenoylcysteine synthetase/decarboxylase</fullName>
        <shortName evidence="3">PPCS-PPCDC</shortName>
    </alternativeName>
    <domain>
        <recommendedName>
            <fullName evidence="3">Phosphopantothenoylcysteine decarboxylase</fullName>
            <shortName evidence="3">PPC decarboxylase</shortName>
            <shortName evidence="3">PPC-DC</shortName>
            <ecNumber evidence="3">4.1.1.36</ecNumber>
        </recommendedName>
        <alternativeName>
            <fullName evidence="3">CoaC</fullName>
        </alternativeName>
    </domain>
    <domain>
        <recommendedName>
            <fullName evidence="3">Phosphopantothenate--cysteine ligase</fullName>
            <ecNumber evidence="3">6.3.2.5</ecNumber>
        </recommendedName>
        <alternativeName>
            <fullName evidence="3">CoaB</fullName>
        </alternativeName>
        <alternativeName>
            <fullName evidence="3">Phosphopantothenoylcysteine synthetase</fullName>
            <shortName evidence="3">PPC synthetase</shortName>
            <shortName evidence="3">PPC-S</shortName>
        </alternativeName>
    </domain>
</protein>
<accession>A0A450YJ52</accession>
<dbReference type="GO" id="GO:0004632">
    <property type="term" value="F:phosphopantothenate--cysteine ligase activity"/>
    <property type="evidence" value="ECO:0007669"/>
    <property type="project" value="UniProtKB-UniRule"/>
</dbReference>
<feature type="binding site" evidence="3">
    <location>
        <position position="280"/>
    </location>
    <ligand>
        <name>CTP</name>
        <dbReference type="ChEBI" id="CHEBI:37563"/>
    </ligand>
</feature>
<comment type="cofactor">
    <cofactor evidence="3">
        <name>Mg(2+)</name>
        <dbReference type="ChEBI" id="CHEBI:18420"/>
    </cofactor>
</comment>
<evidence type="ECO:0000313" key="7">
    <source>
        <dbReference type="EMBL" id="VFK37220.1"/>
    </source>
</evidence>
<feature type="binding site" evidence="3">
    <location>
        <position position="342"/>
    </location>
    <ligand>
        <name>CTP</name>
        <dbReference type="ChEBI" id="CHEBI:37563"/>
    </ligand>
</feature>
<feature type="domain" description="Flavoprotein" evidence="5">
    <location>
        <begin position="7"/>
        <end position="179"/>
    </location>
</feature>
<feature type="domain" description="DNA/pantothenate metabolism flavoprotein C-terminal" evidence="6">
    <location>
        <begin position="186"/>
        <end position="395"/>
    </location>
</feature>
<comment type="pathway">
    <text evidence="3 4">Cofactor biosynthesis; coenzyme A biosynthesis; CoA from (R)-pantothenate: step 3/5.</text>
</comment>
<dbReference type="InterPro" id="IPR007085">
    <property type="entry name" value="DNA/pantothenate-metab_flavo_C"/>
</dbReference>
<comment type="function">
    <text evidence="4">Catalyzes two steps in the biosynthesis of coenzyme A. In the first step cysteine is conjugated to 4'-phosphopantothenate to form 4-phosphopantothenoylcysteine, in the latter compound is decarboxylated to form 4'-phosphopantotheine.</text>
</comment>
<dbReference type="GO" id="GO:0015941">
    <property type="term" value="P:pantothenate catabolic process"/>
    <property type="evidence" value="ECO:0007669"/>
    <property type="project" value="InterPro"/>
</dbReference>
<comment type="caution">
    <text evidence="3">Lacks conserved residue(s) required for the propagation of feature annotation.</text>
</comment>
<dbReference type="Pfam" id="PF02441">
    <property type="entry name" value="Flavoprotein"/>
    <property type="match status" value="1"/>
</dbReference>
<comment type="similarity">
    <text evidence="3 4">In the C-terminal section; belongs to the PPC synthetase family.</text>
</comment>
<dbReference type="Pfam" id="PF04127">
    <property type="entry name" value="DFP"/>
    <property type="match status" value="1"/>
</dbReference>
<keyword evidence="1 3" id="KW-0210">Decarboxylase</keyword>
<dbReference type="PANTHER" id="PTHR14359:SF6">
    <property type="entry name" value="PHOSPHOPANTOTHENOYLCYSTEINE DECARBOXYLASE"/>
    <property type="match status" value="1"/>
</dbReference>
<keyword evidence="2 3" id="KW-0456">Lyase</keyword>
<keyword evidence="3" id="KW-0511">Multifunctional enzyme</keyword>
<dbReference type="EMBL" id="CAADFR010000012">
    <property type="protein sequence ID" value="VFK37220.1"/>
    <property type="molecule type" value="Genomic_DNA"/>
</dbReference>
<keyword evidence="3 4" id="KW-0288">FMN</keyword>
<dbReference type="Gene3D" id="3.40.50.10300">
    <property type="entry name" value="CoaB-like"/>
    <property type="match status" value="1"/>
</dbReference>
<evidence type="ECO:0000256" key="4">
    <source>
        <dbReference type="RuleBase" id="RU364078"/>
    </source>
</evidence>
<evidence type="ECO:0000259" key="6">
    <source>
        <dbReference type="Pfam" id="PF04127"/>
    </source>
</evidence>
<reference evidence="8" key="1">
    <citation type="submission" date="2019-02" db="EMBL/GenBank/DDBJ databases">
        <authorList>
            <person name="Gruber-Vodicka R. H."/>
            <person name="Seah K. B. B."/>
        </authorList>
    </citation>
    <scope>NUCLEOTIDE SEQUENCE</scope>
    <source>
        <strain evidence="8">BECK_S1320</strain>
        <strain evidence="7">BECK_S1321</strain>
    </source>
</reference>
<gene>
    <name evidence="3" type="primary">coaBC</name>
    <name evidence="8" type="ORF">BECKSD772E_GA0070983_101230</name>
    <name evidence="7" type="ORF">BECKSD772F_GA0070984_101231</name>
</gene>
<dbReference type="GO" id="GO:0071513">
    <property type="term" value="C:phosphopantothenoylcysteine decarboxylase complex"/>
    <property type="evidence" value="ECO:0007669"/>
    <property type="project" value="TreeGrafter"/>
</dbReference>
<dbReference type="PANTHER" id="PTHR14359">
    <property type="entry name" value="HOMO-OLIGOMERIC FLAVIN CONTAINING CYS DECARBOXYLASE FAMILY"/>
    <property type="match status" value="1"/>
</dbReference>
<dbReference type="InterPro" id="IPR005252">
    <property type="entry name" value="CoaBC"/>
</dbReference>
<feature type="region of interest" description="Phosphopantothenoylcysteine decarboxylase" evidence="3">
    <location>
        <begin position="1"/>
        <end position="190"/>
    </location>
</feature>
<sequence length="405" mass="44036">MHSLTDKHIVLGVTGGIAAYKTADLVRRLRDWGAQIKVVMTRGARQFVTPLTFQALSGNTVYKELFDESSDIAMDHIELARWADLVLIAPVTADRIARIAHGLADDLLSTICLATASKIAIAPAMNQQMWQATIIQSNVELLRQRGVIILGPGKGAQACGEIGLGRMLEPQDIAMRVRGLFAEPVLKGLSVLVTAGPTREAADPVRFLGNPSSGKMGYEIARAAVEAGALSVTLVSGPTALDKPSDIEHIDVISAEEMRDAVMARLDGKDIFIAAAAVSDYRPVDYATSKRKKQAMNMELALEPTPDILAEVTSMRNHPFAVGFAAETDDLERNAREKYNKKSLDMIAVNRVGVAGSGFESDENALHVYWENGNAEIPKAPKWHVAHELLSLIARQYRERFSITA</sequence>
<dbReference type="AlphaFoldDB" id="A0A450YJ52"/>
<evidence type="ECO:0000313" key="8">
    <source>
        <dbReference type="EMBL" id="VFK41523.1"/>
    </source>
</evidence>
<feature type="region of interest" description="Phosphopantothenate--cysteine ligase" evidence="3">
    <location>
        <begin position="191"/>
        <end position="405"/>
    </location>
</feature>
<comment type="pathway">
    <text evidence="3 4">Cofactor biosynthesis; coenzyme A biosynthesis; CoA from (R)-pantothenate: step 2/5.</text>
</comment>
<proteinExistence type="inferred from homology"/>
<comment type="similarity">
    <text evidence="3 4">In the N-terminal section; belongs to the HFCD (homo-oligomeric flavin containing Cys decarboxylase) superfamily.</text>
</comment>
<dbReference type="SUPFAM" id="SSF102645">
    <property type="entry name" value="CoaB-like"/>
    <property type="match status" value="1"/>
</dbReference>
<dbReference type="Gene3D" id="3.40.50.1950">
    <property type="entry name" value="Flavin prenyltransferase-like"/>
    <property type="match status" value="1"/>
</dbReference>
<dbReference type="HAMAP" id="MF_02225">
    <property type="entry name" value="CoaBC"/>
    <property type="match status" value="1"/>
</dbReference>
<dbReference type="EC" id="4.1.1.36" evidence="3"/>
<feature type="active site" description="Proton donor" evidence="3">
    <location>
        <position position="159"/>
    </location>
</feature>
<keyword evidence="3 4" id="KW-0436">Ligase</keyword>
<keyword evidence="3" id="KW-0479">Metal-binding</keyword>
<comment type="catalytic activity">
    <reaction evidence="3 4">
        <text>(R)-4'-phosphopantothenate + L-cysteine + CTP = N-[(R)-4-phosphopantothenoyl]-L-cysteine + CMP + diphosphate + H(+)</text>
        <dbReference type="Rhea" id="RHEA:19397"/>
        <dbReference type="ChEBI" id="CHEBI:10986"/>
        <dbReference type="ChEBI" id="CHEBI:15378"/>
        <dbReference type="ChEBI" id="CHEBI:33019"/>
        <dbReference type="ChEBI" id="CHEBI:35235"/>
        <dbReference type="ChEBI" id="CHEBI:37563"/>
        <dbReference type="ChEBI" id="CHEBI:59458"/>
        <dbReference type="ChEBI" id="CHEBI:60377"/>
        <dbReference type="EC" id="6.3.2.5"/>
    </reaction>
</comment>
<dbReference type="InterPro" id="IPR035929">
    <property type="entry name" value="CoaB-like_sf"/>
</dbReference>
<dbReference type="InterPro" id="IPR003382">
    <property type="entry name" value="Flavoprotein"/>
</dbReference>
<dbReference type="GO" id="GO:0046872">
    <property type="term" value="F:metal ion binding"/>
    <property type="evidence" value="ECO:0007669"/>
    <property type="project" value="UniProtKB-KW"/>
</dbReference>
<feature type="binding site" evidence="3">
    <location>
        <position position="290"/>
    </location>
    <ligand>
        <name>CTP</name>
        <dbReference type="ChEBI" id="CHEBI:37563"/>
    </ligand>
</feature>
<dbReference type="EC" id="6.3.2.5" evidence="3"/>
<dbReference type="GO" id="GO:0010181">
    <property type="term" value="F:FMN binding"/>
    <property type="evidence" value="ECO:0007669"/>
    <property type="project" value="UniProtKB-UniRule"/>
</dbReference>
<name>A0A450YJ52_9GAMM</name>
<evidence type="ECO:0000259" key="5">
    <source>
        <dbReference type="Pfam" id="PF02441"/>
    </source>
</evidence>
<dbReference type="InterPro" id="IPR036551">
    <property type="entry name" value="Flavin_trans-like"/>
</dbReference>
<keyword evidence="3 4" id="KW-0285">Flavoprotein</keyword>
<dbReference type="NCBIfam" id="TIGR00521">
    <property type="entry name" value="coaBC_dfp"/>
    <property type="match status" value="1"/>
</dbReference>
<keyword evidence="3" id="KW-0460">Magnesium</keyword>
<dbReference type="UniPathway" id="UPA00241">
    <property type="reaction ID" value="UER00353"/>
</dbReference>
<organism evidence="8">
    <name type="scientific">Candidatus Kentrum sp. SD</name>
    <dbReference type="NCBI Taxonomy" id="2126332"/>
    <lineage>
        <taxon>Bacteria</taxon>
        <taxon>Pseudomonadati</taxon>
        <taxon>Pseudomonadota</taxon>
        <taxon>Gammaproteobacteria</taxon>
        <taxon>Candidatus Kentrum</taxon>
    </lineage>
</organism>
<comment type="function">
    <text evidence="3">Catalyzes two sequential steps in the biosynthesis of coenzyme A. In the first step cysteine is conjugated to 4'-phosphopantothenate to form 4-phosphopantothenoylcysteine. In the second step the latter compound is decarboxylated to form 4'-phosphopantotheine.</text>
</comment>
<evidence type="ECO:0000256" key="3">
    <source>
        <dbReference type="HAMAP-Rule" id="MF_02225"/>
    </source>
</evidence>
<evidence type="ECO:0000256" key="2">
    <source>
        <dbReference type="ARBA" id="ARBA00023239"/>
    </source>
</evidence>
<evidence type="ECO:0000256" key="1">
    <source>
        <dbReference type="ARBA" id="ARBA00022793"/>
    </source>
</evidence>
<feature type="binding site" evidence="3">
    <location>
        <position position="324"/>
    </location>
    <ligand>
        <name>CTP</name>
        <dbReference type="ChEBI" id="CHEBI:37563"/>
    </ligand>
</feature>
<comment type="cofactor">
    <cofactor evidence="3">
        <name>FMN</name>
        <dbReference type="ChEBI" id="CHEBI:58210"/>
    </cofactor>
    <text evidence="3">Binds 1 FMN per subunit.</text>
</comment>
<dbReference type="EMBL" id="CAADFU010000012">
    <property type="protein sequence ID" value="VFK41523.1"/>
    <property type="molecule type" value="Genomic_DNA"/>
</dbReference>
<dbReference type="SUPFAM" id="SSF52507">
    <property type="entry name" value="Homo-oligomeric flavin-containing Cys decarboxylases, HFCD"/>
    <property type="match status" value="1"/>
</dbReference>
<feature type="binding site" evidence="3">
    <location>
        <position position="338"/>
    </location>
    <ligand>
        <name>CTP</name>
        <dbReference type="ChEBI" id="CHEBI:37563"/>
    </ligand>
</feature>
<feature type="binding site" evidence="3">
    <location>
        <begin position="306"/>
        <end position="309"/>
    </location>
    <ligand>
        <name>CTP</name>
        <dbReference type="ChEBI" id="CHEBI:37563"/>
    </ligand>
</feature>
<dbReference type="GO" id="GO:0015937">
    <property type="term" value="P:coenzyme A biosynthetic process"/>
    <property type="evidence" value="ECO:0007669"/>
    <property type="project" value="UniProtKB-UniRule"/>
</dbReference>
<comment type="catalytic activity">
    <reaction evidence="3 4">
        <text>N-[(R)-4-phosphopantothenoyl]-L-cysteine + H(+) = (R)-4'-phosphopantetheine + CO2</text>
        <dbReference type="Rhea" id="RHEA:16793"/>
        <dbReference type="ChEBI" id="CHEBI:15378"/>
        <dbReference type="ChEBI" id="CHEBI:16526"/>
        <dbReference type="ChEBI" id="CHEBI:59458"/>
        <dbReference type="ChEBI" id="CHEBI:61723"/>
        <dbReference type="EC" id="4.1.1.36"/>
    </reaction>
</comment>